<sequence>MDTNNNATTNSPNSANPAPLTSTPTPTAKKTELDQSSSTASFDAAMRSEASFGLSQFMTESPPFTCSLKARYSDFVVQEISKVDGSVASPLSSDHDNIKKVNEDREMRKEEKNDVWKLSEEERLAKFEEELKAVVTFEDVEGLKSFLEEKREPYKLCLAEDKAVRGKVHGLVRLYLSVPSDTLEGSIRLLPASLDPYSNASQNNQKNDKGGGESDGDLPFLLLLTFSNKLRRQKARKETPSPSTLAEGPPPIPQSNSDTMPICSMLNATYAGTKDKRGVTSQFCTIQKGYKQAVCDKTKRMRDVAVTSFEYIDAPLSLGDLTGNR</sequence>
<protein>
    <submittedName>
        <fullName evidence="2">Uncharacterized protein</fullName>
    </submittedName>
</protein>
<proteinExistence type="predicted"/>
<dbReference type="AlphaFoldDB" id="A0A9W6ZTF8"/>
<feature type="region of interest" description="Disordered" evidence="1">
    <location>
        <begin position="232"/>
        <end position="258"/>
    </location>
</feature>
<dbReference type="PANTHER" id="PTHR13326">
    <property type="entry name" value="TRNA PSEUDOURIDINE SYNTHASE D"/>
    <property type="match status" value="1"/>
</dbReference>
<dbReference type="InterPro" id="IPR001656">
    <property type="entry name" value="PsdUridine_synth_TruD"/>
</dbReference>
<evidence type="ECO:0000256" key="1">
    <source>
        <dbReference type="SAM" id="MobiDB-lite"/>
    </source>
</evidence>
<dbReference type="GO" id="GO:0003723">
    <property type="term" value="F:RNA binding"/>
    <property type="evidence" value="ECO:0007669"/>
    <property type="project" value="InterPro"/>
</dbReference>
<feature type="compositionally biased region" description="Polar residues" evidence="1">
    <location>
        <begin position="196"/>
        <end position="205"/>
    </location>
</feature>
<dbReference type="PANTHER" id="PTHR13326:SF21">
    <property type="entry name" value="PSEUDOURIDYLATE SYNTHASE PUS7L"/>
    <property type="match status" value="1"/>
</dbReference>
<organism evidence="2 3">
    <name type="scientific">Triparma laevis f. inornata</name>
    <dbReference type="NCBI Taxonomy" id="1714386"/>
    <lineage>
        <taxon>Eukaryota</taxon>
        <taxon>Sar</taxon>
        <taxon>Stramenopiles</taxon>
        <taxon>Ochrophyta</taxon>
        <taxon>Bolidophyceae</taxon>
        <taxon>Parmales</taxon>
        <taxon>Triparmaceae</taxon>
        <taxon>Triparma</taxon>
    </lineage>
</organism>
<name>A0A9W6ZTF8_9STRA</name>
<feature type="compositionally biased region" description="Low complexity" evidence="1">
    <location>
        <begin position="1"/>
        <end position="28"/>
    </location>
</feature>
<reference evidence="3" key="1">
    <citation type="journal article" date="2023" name="Commun. Biol.">
        <title>Genome analysis of Parmales, the sister group of diatoms, reveals the evolutionary specialization of diatoms from phago-mixotrophs to photoautotrophs.</title>
        <authorList>
            <person name="Ban H."/>
            <person name="Sato S."/>
            <person name="Yoshikawa S."/>
            <person name="Yamada K."/>
            <person name="Nakamura Y."/>
            <person name="Ichinomiya M."/>
            <person name="Sato N."/>
            <person name="Blanc-Mathieu R."/>
            <person name="Endo H."/>
            <person name="Kuwata A."/>
            <person name="Ogata H."/>
        </authorList>
    </citation>
    <scope>NUCLEOTIDE SEQUENCE [LARGE SCALE GENOMIC DNA]</scope>
</reference>
<dbReference type="GO" id="GO:0005634">
    <property type="term" value="C:nucleus"/>
    <property type="evidence" value="ECO:0007669"/>
    <property type="project" value="TreeGrafter"/>
</dbReference>
<dbReference type="SUPFAM" id="SSF55120">
    <property type="entry name" value="Pseudouridine synthase"/>
    <property type="match status" value="1"/>
</dbReference>
<dbReference type="EMBL" id="BLQM01000060">
    <property type="protein sequence ID" value="GMH57761.1"/>
    <property type="molecule type" value="Genomic_DNA"/>
</dbReference>
<dbReference type="Pfam" id="PF01142">
    <property type="entry name" value="TruD"/>
    <property type="match status" value="1"/>
</dbReference>
<dbReference type="InterPro" id="IPR020103">
    <property type="entry name" value="PsdUridine_synth_cat_dom_sf"/>
</dbReference>
<comment type="caution">
    <text evidence="2">The sequence shown here is derived from an EMBL/GenBank/DDBJ whole genome shotgun (WGS) entry which is preliminary data.</text>
</comment>
<gene>
    <name evidence="2" type="ORF">TL16_g02460</name>
</gene>
<dbReference type="Proteomes" id="UP001162640">
    <property type="component" value="Unassembled WGS sequence"/>
</dbReference>
<evidence type="ECO:0000313" key="3">
    <source>
        <dbReference type="Proteomes" id="UP001162640"/>
    </source>
</evidence>
<dbReference type="Gene3D" id="3.30.2350.20">
    <property type="entry name" value="TruD, catalytic domain"/>
    <property type="match status" value="1"/>
</dbReference>
<dbReference type="GO" id="GO:0001522">
    <property type="term" value="P:pseudouridine synthesis"/>
    <property type="evidence" value="ECO:0007669"/>
    <property type="project" value="InterPro"/>
</dbReference>
<feature type="region of interest" description="Disordered" evidence="1">
    <location>
        <begin position="194"/>
        <end position="214"/>
    </location>
</feature>
<dbReference type="GO" id="GO:0009982">
    <property type="term" value="F:pseudouridine synthase activity"/>
    <property type="evidence" value="ECO:0007669"/>
    <property type="project" value="InterPro"/>
</dbReference>
<feature type="region of interest" description="Disordered" evidence="1">
    <location>
        <begin position="1"/>
        <end position="42"/>
    </location>
</feature>
<accession>A0A9W6ZTF8</accession>
<dbReference type="InterPro" id="IPR042214">
    <property type="entry name" value="TruD_catalytic"/>
</dbReference>
<evidence type="ECO:0000313" key="2">
    <source>
        <dbReference type="EMBL" id="GMH57761.1"/>
    </source>
</evidence>